<gene>
    <name evidence="11" type="ORF">ACETAC_06710</name>
</gene>
<organism evidence="11 12">
    <name type="scientific">Aceticella autotrophica</name>
    <dbReference type="NCBI Taxonomy" id="2755338"/>
    <lineage>
        <taxon>Bacteria</taxon>
        <taxon>Bacillati</taxon>
        <taxon>Bacillota</taxon>
        <taxon>Clostridia</taxon>
        <taxon>Thermoanaerobacterales</taxon>
        <taxon>Thermoanaerobacteraceae</taxon>
        <taxon>Aceticella</taxon>
    </lineage>
</organism>
<dbReference type="GO" id="GO:0005886">
    <property type="term" value="C:plasma membrane"/>
    <property type="evidence" value="ECO:0007669"/>
    <property type="project" value="UniProtKB-SubCell"/>
</dbReference>
<sequence length="132" mass="15251">MKKNMLIIILIVIIIALGAYFFYFSNNSKPKPVEYYNYSPGKEFVTNLKGDNKFIRAVIEFQVTDKTLLDSLQKENPKIRDVIIQILRNKSSDEIDGAQGQLKLQNEIKTEVNKIIGSDKIKNVYFDDFIVQ</sequence>
<dbReference type="EMBL" id="CP060096">
    <property type="protein sequence ID" value="QSZ26602.1"/>
    <property type="molecule type" value="Genomic_DNA"/>
</dbReference>
<keyword evidence="11" id="KW-0966">Cell projection</keyword>
<comment type="similarity">
    <text evidence="3 10">Belongs to the FliL family.</text>
</comment>
<dbReference type="KEGG" id="aaut:ACETAC_06710"/>
<dbReference type="InterPro" id="IPR005503">
    <property type="entry name" value="FliL"/>
</dbReference>
<keyword evidence="8 10" id="KW-1133">Transmembrane helix</keyword>
<comment type="subcellular location">
    <subcellularLocation>
        <location evidence="2">Cell membrane</location>
        <topology evidence="2">Single-pass membrane protein</topology>
    </subcellularLocation>
</comment>
<dbReference type="RefSeq" id="WP_284679280.1">
    <property type="nucleotide sequence ID" value="NZ_CP060096.1"/>
</dbReference>
<dbReference type="GO" id="GO:0009425">
    <property type="term" value="C:bacterial-type flagellum basal body"/>
    <property type="evidence" value="ECO:0007669"/>
    <property type="project" value="InterPro"/>
</dbReference>
<evidence type="ECO:0000256" key="5">
    <source>
        <dbReference type="ARBA" id="ARBA00022500"/>
    </source>
</evidence>
<dbReference type="AlphaFoldDB" id="A0A974Y4C6"/>
<dbReference type="PANTHER" id="PTHR35091:SF2">
    <property type="entry name" value="FLAGELLAR PROTEIN FLIL"/>
    <property type="match status" value="1"/>
</dbReference>
<dbReference type="GO" id="GO:0071978">
    <property type="term" value="P:bacterial-type flagellum-dependent swarming motility"/>
    <property type="evidence" value="ECO:0007669"/>
    <property type="project" value="TreeGrafter"/>
</dbReference>
<keyword evidence="11" id="KW-0282">Flagellum</keyword>
<evidence type="ECO:0000256" key="2">
    <source>
        <dbReference type="ARBA" id="ARBA00004162"/>
    </source>
</evidence>
<evidence type="ECO:0000313" key="12">
    <source>
        <dbReference type="Proteomes" id="UP000671913"/>
    </source>
</evidence>
<reference evidence="11" key="1">
    <citation type="submission" date="2020-08" db="EMBL/GenBank/DDBJ databases">
        <title>Genomic insights into the carbon and energy metabolism of the first obligate autotrophic acetogenic bacterium Aceticella autotrophica gen. nov., sp. nov.</title>
        <authorList>
            <person name="Toshchakov S.V."/>
            <person name="Elcheninov A.G."/>
            <person name="Kublanov I.V."/>
            <person name="Frolov E.N."/>
            <person name="Lebedinsky A.V."/>
        </authorList>
    </citation>
    <scope>NUCLEOTIDE SEQUENCE</scope>
    <source>
        <strain evidence="11">3443-3Ac</strain>
    </source>
</reference>
<evidence type="ECO:0000256" key="8">
    <source>
        <dbReference type="ARBA" id="ARBA00022989"/>
    </source>
</evidence>
<keyword evidence="5 10" id="KW-0145">Chemotaxis</keyword>
<proteinExistence type="inferred from homology"/>
<evidence type="ECO:0000256" key="3">
    <source>
        <dbReference type="ARBA" id="ARBA00008281"/>
    </source>
</evidence>
<evidence type="ECO:0000313" key="11">
    <source>
        <dbReference type="EMBL" id="QSZ26602.1"/>
    </source>
</evidence>
<comment type="function">
    <text evidence="1 10">Controls the rotational direction of flagella during chemotaxis.</text>
</comment>
<dbReference type="Pfam" id="PF03748">
    <property type="entry name" value="FliL"/>
    <property type="match status" value="1"/>
</dbReference>
<dbReference type="PANTHER" id="PTHR35091">
    <property type="entry name" value="FLAGELLAR PROTEIN FLIL"/>
    <property type="match status" value="1"/>
</dbReference>
<evidence type="ECO:0000256" key="6">
    <source>
        <dbReference type="ARBA" id="ARBA00022692"/>
    </source>
</evidence>
<evidence type="ECO:0000256" key="9">
    <source>
        <dbReference type="ARBA" id="ARBA00023136"/>
    </source>
</evidence>
<keyword evidence="7 10" id="KW-0283">Flagellar rotation</keyword>
<keyword evidence="11" id="KW-0969">Cilium</keyword>
<keyword evidence="9 10" id="KW-0472">Membrane</keyword>
<keyword evidence="12" id="KW-1185">Reference proteome</keyword>
<keyword evidence="6 10" id="KW-0812">Transmembrane</keyword>
<evidence type="ECO:0000256" key="4">
    <source>
        <dbReference type="ARBA" id="ARBA00022475"/>
    </source>
</evidence>
<evidence type="ECO:0000256" key="10">
    <source>
        <dbReference type="RuleBase" id="RU364125"/>
    </source>
</evidence>
<dbReference type="Proteomes" id="UP000671913">
    <property type="component" value="Chromosome"/>
</dbReference>
<name>A0A974Y4C6_9THEO</name>
<evidence type="ECO:0000256" key="7">
    <source>
        <dbReference type="ARBA" id="ARBA00022779"/>
    </source>
</evidence>
<dbReference type="GO" id="GO:0006935">
    <property type="term" value="P:chemotaxis"/>
    <property type="evidence" value="ECO:0007669"/>
    <property type="project" value="UniProtKB-KW"/>
</dbReference>
<feature type="transmembrane region" description="Helical" evidence="10">
    <location>
        <begin position="6"/>
        <end position="24"/>
    </location>
</feature>
<protein>
    <recommendedName>
        <fullName evidence="10">Flagellar protein FliL</fullName>
    </recommendedName>
</protein>
<accession>A0A974Y4C6</accession>
<evidence type="ECO:0000256" key="1">
    <source>
        <dbReference type="ARBA" id="ARBA00002254"/>
    </source>
</evidence>
<keyword evidence="4 10" id="KW-1003">Cell membrane</keyword>